<keyword evidence="3" id="KW-0274">FAD</keyword>
<dbReference type="AlphaFoldDB" id="A0A0F8WLZ1"/>
<feature type="transmembrane region" description="Helical" evidence="5">
    <location>
        <begin position="643"/>
        <end position="667"/>
    </location>
</feature>
<dbReference type="VEuPathDB" id="FungiDB:P175DRAFT_0487416"/>
<organism evidence="7 8">
    <name type="scientific">Aspergillus ochraceoroseus</name>
    <dbReference type="NCBI Taxonomy" id="138278"/>
    <lineage>
        <taxon>Eukaryota</taxon>
        <taxon>Fungi</taxon>
        <taxon>Dikarya</taxon>
        <taxon>Ascomycota</taxon>
        <taxon>Pezizomycotina</taxon>
        <taxon>Eurotiomycetes</taxon>
        <taxon>Eurotiomycetidae</taxon>
        <taxon>Eurotiales</taxon>
        <taxon>Aspergillaceae</taxon>
        <taxon>Aspergillus</taxon>
        <taxon>Aspergillus subgen. Nidulantes</taxon>
    </lineage>
</organism>
<feature type="transmembrane region" description="Helical" evidence="5">
    <location>
        <begin position="687"/>
        <end position="708"/>
    </location>
</feature>
<dbReference type="PANTHER" id="PTHR47356:SF2">
    <property type="entry name" value="FAD-BINDING DOMAIN-CONTAINING PROTEIN-RELATED"/>
    <property type="match status" value="1"/>
</dbReference>
<proteinExistence type="inferred from homology"/>
<keyword evidence="8" id="KW-1185">Reference proteome</keyword>
<feature type="transmembrane region" description="Helical" evidence="5">
    <location>
        <begin position="449"/>
        <end position="470"/>
    </location>
</feature>
<dbReference type="InterPro" id="IPR036188">
    <property type="entry name" value="FAD/NAD-bd_sf"/>
</dbReference>
<dbReference type="OrthoDB" id="10029326at2759"/>
<feature type="transmembrane region" description="Helical" evidence="5">
    <location>
        <begin position="720"/>
        <end position="741"/>
    </location>
</feature>
<evidence type="ECO:0000313" key="7">
    <source>
        <dbReference type="EMBL" id="KKK18730.1"/>
    </source>
</evidence>
<dbReference type="SUPFAM" id="SSF51905">
    <property type="entry name" value="FAD/NAD(P)-binding domain"/>
    <property type="match status" value="1"/>
</dbReference>
<accession>A0A0F8WLZ1</accession>
<evidence type="ECO:0000256" key="5">
    <source>
        <dbReference type="SAM" id="Phobius"/>
    </source>
</evidence>
<comment type="caution">
    <text evidence="7">The sequence shown here is derived from an EMBL/GenBank/DDBJ whole genome shotgun (WGS) entry which is preliminary data.</text>
</comment>
<dbReference type="InterPro" id="IPR050562">
    <property type="entry name" value="FAD_mOase_fung"/>
</dbReference>
<feature type="domain" description="FAD-binding" evidence="6">
    <location>
        <begin position="4"/>
        <end position="337"/>
    </location>
</feature>
<comment type="similarity">
    <text evidence="1">Belongs to the paxM FAD-dependent monooxygenase family.</text>
</comment>
<keyword evidence="5" id="KW-0472">Membrane</keyword>
<protein>
    <recommendedName>
        <fullName evidence="6">FAD-binding domain-containing protein</fullName>
    </recommendedName>
</protein>
<evidence type="ECO:0000256" key="1">
    <source>
        <dbReference type="ARBA" id="ARBA00007992"/>
    </source>
</evidence>
<dbReference type="Pfam" id="PF01494">
    <property type="entry name" value="FAD_binding_3"/>
    <property type="match status" value="1"/>
</dbReference>
<evidence type="ECO:0000313" key="8">
    <source>
        <dbReference type="Proteomes" id="UP000034947"/>
    </source>
</evidence>
<evidence type="ECO:0000256" key="3">
    <source>
        <dbReference type="ARBA" id="ARBA00022827"/>
    </source>
</evidence>
<dbReference type="Gene3D" id="3.50.50.60">
    <property type="entry name" value="FAD/NAD(P)-binding domain"/>
    <property type="match status" value="1"/>
</dbReference>
<dbReference type="GO" id="GO:0004497">
    <property type="term" value="F:monooxygenase activity"/>
    <property type="evidence" value="ECO:0007669"/>
    <property type="project" value="InterPro"/>
</dbReference>
<evidence type="ECO:0000259" key="6">
    <source>
        <dbReference type="Pfam" id="PF01494"/>
    </source>
</evidence>
<evidence type="ECO:0000256" key="2">
    <source>
        <dbReference type="ARBA" id="ARBA00022630"/>
    </source>
</evidence>
<dbReference type="GO" id="GO:0071949">
    <property type="term" value="F:FAD binding"/>
    <property type="evidence" value="ECO:0007669"/>
    <property type="project" value="InterPro"/>
</dbReference>
<keyword evidence="5" id="KW-0812">Transmembrane</keyword>
<name>A0A0F8WLZ1_9EURO</name>
<dbReference type="Proteomes" id="UP000034947">
    <property type="component" value="Unassembled WGS sequence"/>
</dbReference>
<dbReference type="EMBL" id="JYKN01001846">
    <property type="protein sequence ID" value="KKK18730.1"/>
    <property type="molecule type" value="Genomic_DNA"/>
</dbReference>
<dbReference type="InterPro" id="IPR002938">
    <property type="entry name" value="FAD-bd"/>
</dbReference>
<dbReference type="PRINTS" id="PR00420">
    <property type="entry name" value="RNGMNOXGNASE"/>
</dbReference>
<feature type="transmembrane region" description="Helical" evidence="5">
    <location>
        <begin position="606"/>
        <end position="622"/>
    </location>
</feature>
<reference evidence="7 8" key="1">
    <citation type="submission" date="2015-02" db="EMBL/GenBank/DDBJ databases">
        <title>Draft Genome Sequences of Two Closely-Related Aflatoxigenic Aspergillus Species Obtained from the Cote d'Ivoire.</title>
        <authorList>
            <person name="Moore G.G."/>
            <person name="Beltz S.B."/>
            <person name="Mack B.M."/>
        </authorList>
    </citation>
    <scope>NUCLEOTIDE SEQUENCE [LARGE SCALE GENOMIC DNA]</scope>
    <source>
        <strain evidence="7 8">SRRC1432</strain>
    </source>
</reference>
<keyword evidence="4" id="KW-0560">Oxidoreductase</keyword>
<keyword evidence="5" id="KW-1133">Transmembrane helix</keyword>
<feature type="transmembrane region" description="Helical" evidence="5">
    <location>
        <begin position="521"/>
        <end position="546"/>
    </location>
</feature>
<feature type="transmembrane region" description="Helical" evidence="5">
    <location>
        <begin position="567"/>
        <end position="586"/>
    </location>
</feature>
<keyword evidence="2" id="KW-0285">Flavoprotein</keyword>
<evidence type="ECO:0000256" key="4">
    <source>
        <dbReference type="ARBA" id="ARBA00023002"/>
    </source>
</evidence>
<dbReference type="PANTHER" id="PTHR47356">
    <property type="entry name" value="FAD-DEPENDENT MONOOXYGENASE ASQG-RELATED"/>
    <property type="match status" value="1"/>
</dbReference>
<sequence>MPSLKVLIIGGSITGLTLANILERYGIEYTLFEKHDNVAPALGASLGILPHGARILSQLGCYDDLVPSLAPLEDMVTYGPDGKLLARSDNLGSHIHAMMRSKISFLERQKLLAALHHAVSDKSKLILSCKVVQIDHLENSVQVKTEDGRVFKGDLLVGADGVHSKTREQMWRMLQDDKQEELYLKDYKAIKSTFSCIFGISKAMGKTTIADSWKNVRKGRHYLIQGAPDDRIFWFLFFKNEKQAGESQFLRYTPKDIEYYATKFATDQIRPDMTFGELYENRTTATLVPLEEYTLNRYYHRRLILIGDSAHKMHPVTGQGGNAGIEDAAFLANRLKDLIGKGSMPTECQLKEIFSELQEERRPRTEMLTKGAHGLSRLETFDNMFLKWFMLHVVKRLPCENILSPLAVSVAPGEPLKYLPLPAQPEERLVPFEDEVKITPRRRSPQATAIWMAIFLVVGSLRLIPVRDLLYRGIQIGNGLSRESLAAIQSYLRASYLAIVGLWCLESYRPAFSLGPISNSLPFMICSFFVGWDVVIPIYLSLWIFATRVREFYYPSPRAIPLSAAKALPPSLATILSGIIASPYLNFSMITPLRPTLSSNVTTWDLAYGFLPVTIALAASVIKRSSGPQSGPEYQWGNMDIPYISCFLTMILIITSAAHLLFVTKFLIPAFWDTRVTLPACCTEEVISLITLVLLVSLWILFTAWDLRRVKVDSMNLGRVMAYIAIGTCLLGPGGSLVATWRWREGAFEKSRTERTPAPTHKA</sequence>
<gene>
    <name evidence="7" type="ORF">AOCH_002396</name>
</gene>